<dbReference type="PANTHER" id="PTHR34408:SF1">
    <property type="entry name" value="GLYCOSYL HYDROLASE FAMILY 19 DOMAIN-CONTAINING PROTEIN HI_1415"/>
    <property type="match status" value="1"/>
</dbReference>
<evidence type="ECO:0000256" key="1">
    <source>
        <dbReference type="SAM" id="MobiDB-lite"/>
    </source>
</evidence>
<dbReference type="InParanoid" id="A0A540V9S5"/>
<comment type="caution">
    <text evidence="3">The sequence shown here is derived from an EMBL/GenBank/DDBJ whole genome shotgun (WGS) entry which is preliminary data.</text>
</comment>
<gene>
    <name evidence="3" type="ORF">FKZ61_20935</name>
</gene>
<accession>A0A540V9S5</accession>
<keyword evidence="4" id="KW-1185">Reference proteome</keyword>
<protein>
    <submittedName>
        <fullName evidence="3">SH3 domain-containing protein</fullName>
    </submittedName>
</protein>
<dbReference type="Gene3D" id="2.30.30.40">
    <property type="entry name" value="SH3 Domains"/>
    <property type="match status" value="1"/>
</dbReference>
<dbReference type="AlphaFoldDB" id="A0A540V9S5"/>
<organism evidence="3 4">
    <name type="scientific">Litorilinea aerophila</name>
    <dbReference type="NCBI Taxonomy" id="1204385"/>
    <lineage>
        <taxon>Bacteria</taxon>
        <taxon>Bacillati</taxon>
        <taxon>Chloroflexota</taxon>
        <taxon>Caldilineae</taxon>
        <taxon>Caldilineales</taxon>
        <taxon>Caldilineaceae</taxon>
        <taxon>Litorilinea</taxon>
    </lineage>
</organism>
<feature type="compositionally biased region" description="Low complexity" evidence="1">
    <location>
        <begin position="51"/>
        <end position="67"/>
    </location>
</feature>
<sequence length="312" mass="33006">MVMSSKVRQTIGWGAVLLLTWILAGCGQPAEPPLPTRTPAPTFTPTPAAPPVANAPNPAPVATTPAVEEPPPPAELPPTDTPTPEPPPTRPAEVVIGTNMNVRGGPGINYNIIGTANSGERYPITGKNPEGTWWQINYNGQNGWVFGELVTAENAESVAVAANIPAPPPPTPTPVPPPPTPTPVPQPQAPPQPTYEFNRAILQRCAPNAGVTYVEGTTYKNGQPVNGYRVAFSYAPDGPIVATVQSGPHEGYPGWRTGFYSHILKADGPREGDWYFWIVDASGNRISQIAHVHTDGEAGDGKCQQAVIDFDS</sequence>
<evidence type="ECO:0000259" key="2">
    <source>
        <dbReference type="PROSITE" id="PS51781"/>
    </source>
</evidence>
<dbReference type="PROSITE" id="PS51781">
    <property type="entry name" value="SH3B"/>
    <property type="match status" value="1"/>
</dbReference>
<dbReference type="OrthoDB" id="163971at2"/>
<feature type="region of interest" description="Disordered" evidence="1">
    <location>
        <begin position="162"/>
        <end position="191"/>
    </location>
</feature>
<dbReference type="InterPro" id="IPR003646">
    <property type="entry name" value="SH3-like_bac-type"/>
</dbReference>
<feature type="domain" description="SH3b" evidence="2">
    <location>
        <begin position="90"/>
        <end position="154"/>
    </location>
</feature>
<feature type="region of interest" description="Disordered" evidence="1">
    <location>
        <begin position="32"/>
        <end position="93"/>
    </location>
</feature>
<reference evidence="3 4" key="1">
    <citation type="submission" date="2019-06" db="EMBL/GenBank/DDBJ databases">
        <title>Genome sequence of Litorilinea aerophila BAA-2444.</title>
        <authorList>
            <person name="Maclea K.S."/>
            <person name="Maurais E.G."/>
            <person name="Iannazzi L.C."/>
        </authorList>
    </citation>
    <scope>NUCLEOTIDE SEQUENCE [LARGE SCALE GENOMIC DNA]</scope>
    <source>
        <strain evidence="3 4">ATCC BAA-2444</strain>
    </source>
</reference>
<dbReference type="Pfam" id="PF08239">
    <property type="entry name" value="SH3_3"/>
    <property type="match status" value="1"/>
</dbReference>
<dbReference type="SMART" id="SM00287">
    <property type="entry name" value="SH3b"/>
    <property type="match status" value="1"/>
</dbReference>
<proteinExistence type="predicted"/>
<dbReference type="PRINTS" id="PR01217">
    <property type="entry name" value="PRICHEXTENSN"/>
</dbReference>
<feature type="compositionally biased region" description="Pro residues" evidence="1">
    <location>
        <begin position="68"/>
        <end position="90"/>
    </location>
</feature>
<evidence type="ECO:0000313" key="3">
    <source>
        <dbReference type="EMBL" id="TQE93509.1"/>
    </source>
</evidence>
<dbReference type="InterPro" id="IPR052354">
    <property type="entry name" value="Cell_Wall_Dynamics_Protein"/>
</dbReference>
<feature type="compositionally biased region" description="Pro residues" evidence="1">
    <location>
        <begin position="165"/>
        <end position="191"/>
    </location>
</feature>
<dbReference type="Proteomes" id="UP000317371">
    <property type="component" value="Unassembled WGS sequence"/>
</dbReference>
<dbReference type="PANTHER" id="PTHR34408">
    <property type="entry name" value="FAMILY PROTEIN, PUTATIVE-RELATED"/>
    <property type="match status" value="1"/>
</dbReference>
<evidence type="ECO:0000313" key="4">
    <source>
        <dbReference type="Proteomes" id="UP000317371"/>
    </source>
</evidence>
<dbReference type="EMBL" id="VIGC01000038">
    <property type="protein sequence ID" value="TQE93509.1"/>
    <property type="molecule type" value="Genomic_DNA"/>
</dbReference>
<name>A0A540V9S5_9CHLR</name>
<feature type="compositionally biased region" description="Pro residues" evidence="1">
    <location>
        <begin position="32"/>
        <end position="50"/>
    </location>
</feature>
<dbReference type="PROSITE" id="PS51257">
    <property type="entry name" value="PROKAR_LIPOPROTEIN"/>
    <property type="match status" value="1"/>
</dbReference>